<dbReference type="Proteomes" id="UP001179280">
    <property type="component" value="Unassembled WGS sequence"/>
</dbReference>
<keyword evidence="3" id="KW-0812">Transmembrane</keyword>
<protein>
    <submittedName>
        <fullName evidence="4">Type VII secretion protein EssB</fullName>
    </submittedName>
</protein>
<dbReference type="Gene3D" id="1.10.510.10">
    <property type="entry name" value="Transferase(Phosphotransferase) domain 1"/>
    <property type="match status" value="1"/>
</dbReference>
<dbReference type="RefSeq" id="WP_204463508.1">
    <property type="nucleotide sequence ID" value="NZ_JAFBCV010000001.1"/>
</dbReference>
<organism evidence="4 5">
    <name type="scientific">Shouchella xiaoxiensis</name>
    <dbReference type="NCBI Taxonomy" id="766895"/>
    <lineage>
        <taxon>Bacteria</taxon>
        <taxon>Bacillati</taxon>
        <taxon>Bacillota</taxon>
        <taxon>Bacilli</taxon>
        <taxon>Bacillales</taxon>
        <taxon>Bacillaceae</taxon>
        <taxon>Shouchella</taxon>
    </lineage>
</organism>
<gene>
    <name evidence="4" type="ORF">JOC54_000015</name>
</gene>
<evidence type="ECO:0000256" key="1">
    <source>
        <dbReference type="ARBA" id="ARBA00010163"/>
    </source>
</evidence>
<dbReference type="Pfam" id="PF10140">
    <property type="entry name" value="YukC"/>
    <property type="match status" value="1"/>
</dbReference>
<dbReference type="EMBL" id="JAFBCV010000001">
    <property type="protein sequence ID" value="MBM7836784.1"/>
    <property type="molecule type" value="Genomic_DNA"/>
</dbReference>
<name>A0ABS2SQK0_9BACI</name>
<accession>A0ABS2SQK0</accession>
<dbReference type="Gene3D" id="1.25.40.680">
    <property type="entry name" value="Type VII secretion system EssB, C-terminal-like domain"/>
    <property type="match status" value="1"/>
</dbReference>
<sequence>MEKKRFYLEEQTGATFFRDTETNTYTLTFQTAEIKQSHSLESELLKQQDPLLKRTIAEDEDELLITVQPQETMLPFSKFRNKSEYAKQVIGYSLIRAVVEHSSSRLHLLVCPENLLITEGLDIHFIHYGIKESLPPYEKNDEKLLAELKTTLLVLLDGEHRFVEYMNFTDTMKLSARAKKLLEADTMEALLSCVEAWIHEEEQRAKQVHMVPKKKWRLQKSVFFAVAGLLVPTIIFTIYVLFFLHPRHDAFIASNEAYINGNPSEVITGLEPYNPSQMPRVVQYQLAQSYIANEDLNMDQTANVQNTLTLQTEALYFDYWITVGRGDYEEANEIARQLQDGELEMYANLKWRDAVRQNTSLSGDDREELLNDIQADIDRFMQEQEEREAEEADATADDDGAEEGNEGNSELNEDEENERIDDAEQTEDAEQSEDAEQNDDAEQNEEEQNEDEENADE</sequence>
<dbReference type="InterPro" id="IPR042565">
    <property type="entry name" value="T7SS_EssB_C"/>
</dbReference>
<evidence type="ECO:0000256" key="3">
    <source>
        <dbReference type="SAM" id="Phobius"/>
    </source>
</evidence>
<proteinExistence type="inferred from homology"/>
<comment type="caution">
    <text evidence="4">The sequence shown here is derived from an EMBL/GenBank/DDBJ whole genome shotgun (WGS) entry which is preliminary data.</text>
</comment>
<dbReference type="InterPro" id="IPR018778">
    <property type="entry name" value="T7SS_EssB"/>
</dbReference>
<evidence type="ECO:0000256" key="2">
    <source>
        <dbReference type="SAM" id="MobiDB-lite"/>
    </source>
</evidence>
<feature type="transmembrane region" description="Helical" evidence="3">
    <location>
        <begin position="222"/>
        <end position="244"/>
    </location>
</feature>
<keyword evidence="3" id="KW-0472">Membrane</keyword>
<evidence type="ECO:0000313" key="4">
    <source>
        <dbReference type="EMBL" id="MBM7836784.1"/>
    </source>
</evidence>
<comment type="similarity">
    <text evidence="1">Belongs to the EssB family.</text>
</comment>
<keyword evidence="5" id="KW-1185">Reference proteome</keyword>
<keyword evidence="3" id="KW-1133">Transmembrane helix</keyword>
<feature type="region of interest" description="Disordered" evidence="2">
    <location>
        <begin position="383"/>
        <end position="457"/>
    </location>
</feature>
<reference evidence="4" key="1">
    <citation type="submission" date="2021-01" db="EMBL/GenBank/DDBJ databases">
        <title>Genomic Encyclopedia of Type Strains, Phase IV (KMG-IV): sequencing the most valuable type-strain genomes for metagenomic binning, comparative biology and taxonomic classification.</title>
        <authorList>
            <person name="Goeker M."/>
        </authorList>
    </citation>
    <scope>NUCLEOTIDE SEQUENCE</scope>
    <source>
        <strain evidence="4">DSM 21943</strain>
    </source>
</reference>
<feature type="compositionally biased region" description="Acidic residues" evidence="2">
    <location>
        <begin position="385"/>
        <end position="457"/>
    </location>
</feature>
<dbReference type="NCBIfam" id="TIGR03926">
    <property type="entry name" value="T7_EssB"/>
    <property type="match status" value="1"/>
</dbReference>
<evidence type="ECO:0000313" key="5">
    <source>
        <dbReference type="Proteomes" id="UP001179280"/>
    </source>
</evidence>